<keyword evidence="2" id="KW-1185">Reference proteome</keyword>
<reference evidence="1 2" key="1">
    <citation type="journal article" date="2023" name="Plants (Basel)">
        <title>Bridging the Gap: Combining Genomics and Transcriptomics Approaches to Understand Stylosanthes scabra, an Orphan Legume from the Brazilian Caatinga.</title>
        <authorList>
            <person name="Ferreira-Neto J.R.C."/>
            <person name="da Silva M.D."/>
            <person name="Binneck E."/>
            <person name="de Melo N.F."/>
            <person name="da Silva R.H."/>
            <person name="de Melo A.L.T.M."/>
            <person name="Pandolfi V."/>
            <person name="Bustamante F.O."/>
            <person name="Brasileiro-Vidal A.C."/>
            <person name="Benko-Iseppon A.M."/>
        </authorList>
    </citation>
    <scope>NUCLEOTIDE SEQUENCE [LARGE SCALE GENOMIC DNA]</scope>
    <source>
        <tissue evidence="1">Leaves</tissue>
    </source>
</reference>
<comment type="caution">
    <text evidence="1">The sequence shown here is derived from an EMBL/GenBank/DDBJ whole genome shotgun (WGS) entry which is preliminary data.</text>
</comment>
<sequence>MVCWVEITQLSSKVSSVYDSAKQEWIVETTTRVIHIIHLRSKVTNNPQQPVINIIDIEQQQPKEQLSPEVINISSNSEMEEGVHEDVRKIGFVEEEEQKQEAAMPPRPIVGYISYSSVSAPRRVLSHPTQRFRKYTRRKRVGGGILVQQFVRH</sequence>
<gene>
    <name evidence="1" type="ORF">PIB30_038412</name>
</gene>
<dbReference type="Proteomes" id="UP001341840">
    <property type="component" value="Unassembled WGS sequence"/>
</dbReference>
<organism evidence="1 2">
    <name type="scientific">Stylosanthes scabra</name>
    <dbReference type="NCBI Taxonomy" id="79078"/>
    <lineage>
        <taxon>Eukaryota</taxon>
        <taxon>Viridiplantae</taxon>
        <taxon>Streptophyta</taxon>
        <taxon>Embryophyta</taxon>
        <taxon>Tracheophyta</taxon>
        <taxon>Spermatophyta</taxon>
        <taxon>Magnoliopsida</taxon>
        <taxon>eudicotyledons</taxon>
        <taxon>Gunneridae</taxon>
        <taxon>Pentapetalae</taxon>
        <taxon>rosids</taxon>
        <taxon>fabids</taxon>
        <taxon>Fabales</taxon>
        <taxon>Fabaceae</taxon>
        <taxon>Papilionoideae</taxon>
        <taxon>50 kb inversion clade</taxon>
        <taxon>dalbergioids sensu lato</taxon>
        <taxon>Dalbergieae</taxon>
        <taxon>Pterocarpus clade</taxon>
        <taxon>Stylosanthes</taxon>
    </lineage>
</organism>
<protein>
    <submittedName>
        <fullName evidence="1">Uncharacterized protein</fullName>
    </submittedName>
</protein>
<accession>A0ABU6VCS4</accession>
<name>A0ABU6VCS4_9FABA</name>
<evidence type="ECO:0000313" key="2">
    <source>
        <dbReference type="Proteomes" id="UP001341840"/>
    </source>
</evidence>
<evidence type="ECO:0000313" key="1">
    <source>
        <dbReference type="EMBL" id="MED6171182.1"/>
    </source>
</evidence>
<dbReference type="EMBL" id="JASCZI010151233">
    <property type="protein sequence ID" value="MED6171182.1"/>
    <property type="molecule type" value="Genomic_DNA"/>
</dbReference>
<proteinExistence type="predicted"/>